<evidence type="ECO:0000313" key="7">
    <source>
        <dbReference type="Proteomes" id="UP001177140"/>
    </source>
</evidence>
<evidence type="ECO:0000256" key="4">
    <source>
        <dbReference type="ARBA" id="ARBA00022741"/>
    </source>
</evidence>
<dbReference type="AlphaFoldDB" id="A0AA41SCD7"/>
<dbReference type="SUPFAM" id="SSF52540">
    <property type="entry name" value="P-loop containing nucleoside triphosphate hydrolases"/>
    <property type="match status" value="1"/>
</dbReference>
<name>A0AA41SCD7_PAPNU</name>
<dbReference type="Pfam" id="PF01715">
    <property type="entry name" value="IPPT"/>
    <property type="match status" value="2"/>
</dbReference>
<reference evidence="6" key="1">
    <citation type="submission" date="2022-03" db="EMBL/GenBank/DDBJ databases">
        <title>A functionally conserved STORR gene fusion in Papaver species that diverged 16.8 million years ago.</title>
        <authorList>
            <person name="Catania T."/>
        </authorList>
    </citation>
    <scope>NUCLEOTIDE SEQUENCE</scope>
    <source>
        <strain evidence="6">S-191538</strain>
    </source>
</reference>
<dbReference type="GO" id="GO:0006400">
    <property type="term" value="P:tRNA modification"/>
    <property type="evidence" value="ECO:0007669"/>
    <property type="project" value="TreeGrafter"/>
</dbReference>
<sequence length="309" mass="35197">MNNLLVQQQNPLKNEKLIVILGATATGKSRLSMPVDQRRGIPHHLIDEYDSVDGELTAGDFRLVAASRVSDIWSRNRLPILVGGSNSYIHAFLAKHFDSNSEGSDFKSLASPELRYDCCFLWLYVSPSVLKEYIYRRVQEMLDAGMLEELSKFFETEMVQMEVPPMGIKKSIGVPEFERYFKVFPPAGKTLTIKGCNGIKSHRWSHPTPLDKVGSWPPYKHGRTQDFSKTLLEEAIQTMKENTYALAKRQVEKIEVLRSSGWNILKLDETEVLQTKLATEPDSAKSSKVIWEKKIVEPSMKIVKQFSEE</sequence>
<dbReference type="PANTHER" id="PTHR11088">
    <property type="entry name" value="TRNA DIMETHYLALLYLTRANSFERASE"/>
    <property type="match status" value="1"/>
</dbReference>
<dbReference type="InterPro" id="IPR027417">
    <property type="entry name" value="P-loop_NTPase"/>
</dbReference>
<dbReference type="GO" id="GO:0052381">
    <property type="term" value="F:tRNA dimethylallyltransferase activity"/>
    <property type="evidence" value="ECO:0007669"/>
    <property type="project" value="TreeGrafter"/>
</dbReference>
<dbReference type="InterPro" id="IPR039657">
    <property type="entry name" value="Dimethylallyltransferase"/>
</dbReference>
<gene>
    <name evidence="6" type="ORF">MKW94_008915</name>
</gene>
<dbReference type="Proteomes" id="UP001177140">
    <property type="component" value="Unassembled WGS sequence"/>
</dbReference>
<dbReference type="GO" id="GO:0005739">
    <property type="term" value="C:mitochondrion"/>
    <property type="evidence" value="ECO:0007669"/>
    <property type="project" value="TreeGrafter"/>
</dbReference>
<evidence type="ECO:0000256" key="2">
    <source>
        <dbReference type="ARBA" id="ARBA00022679"/>
    </source>
</evidence>
<keyword evidence="3" id="KW-0203">Cytokinin biosynthesis</keyword>
<accession>A0AA41SCD7</accession>
<keyword evidence="5" id="KW-0067">ATP-binding</keyword>
<dbReference type="GO" id="GO:0005524">
    <property type="term" value="F:ATP binding"/>
    <property type="evidence" value="ECO:0007669"/>
    <property type="project" value="UniProtKB-KW"/>
</dbReference>
<comment type="similarity">
    <text evidence="1">Belongs to the IPP transferase family.</text>
</comment>
<dbReference type="PANTHER" id="PTHR11088:SF86">
    <property type="entry name" value="ADENYLATE ISOPENTENYLTRANSFERASE 4-RELATED"/>
    <property type="match status" value="1"/>
</dbReference>
<evidence type="ECO:0000256" key="5">
    <source>
        <dbReference type="ARBA" id="ARBA00022840"/>
    </source>
</evidence>
<comment type="caution">
    <text evidence="6">The sequence shown here is derived from an EMBL/GenBank/DDBJ whole genome shotgun (WGS) entry which is preliminary data.</text>
</comment>
<evidence type="ECO:0000313" key="6">
    <source>
        <dbReference type="EMBL" id="MCL7033957.1"/>
    </source>
</evidence>
<keyword evidence="4" id="KW-0547">Nucleotide-binding</keyword>
<organism evidence="6 7">
    <name type="scientific">Papaver nudicaule</name>
    <name type="common">Iceland poppy</name>
    <dbReference type="NCBI Taxonomy" id="74823"/>
    <lineage>
        <taxon>Eukaryota</taxon>
        <taxon>Viridiplantae</taxon>
        <taxon>Streptophyta</taxon>
        <taxon>Embryophyta</taxon>
        <taxon>Tracheophyta</taxon>
        <taxon>Spermatophyta</taxon>
        <taxon>Magnoliopsida</taxon>
        <taxon>Ranunculales</taxon>
        <taxon>Papaveraceae</taxon>
        <taxon>Papaveroideae</taxon>
        <taxon>Papaver</taxon>
    </lineage>
</organism>
<dbReference type="GO" id="GO:0009691">
    <property type="term" value="P:cytokinin biosynthetic process"/>
    <property type="evidence" value="ECO:0007669"/>
    <property type="project" value="UniProtKB-KW"/>
</dbReference>
<protein>
    <submittedName>
        <fullName evidence="6">Uncharacterized protein</fullName>
    </submittedName>
</protein>
<proteinExistence type="inferred from homology"/>
<keyword evidence="2" id="KW-0808">Transferase</keyword>
<evidence type="ECO:0000256" key="3">
    <source>
        <dbReference type="ARBA" id="ARBA00022712"/>
    </source>
</evidence>
<dbReference type="Gene3D" id="3.40.50.300">
    <property type="entry name" value="P-loop containing nucleotide triphosphate hydrolases"/>
    <property type="match status" value="1"/>
</dbReference>
<evidence type="ECO:0000256" key="1">
    <source>
        <dbReference type="ARBA" id="ARBA00005842"/>
    </source>
</evidence>
<dbReference type="Gene3D" id="1.10.287.890">
    <property type="entry name" value="Crystal structure of tRNA isopentenylpyrophosphate transferase (bh2366) domain"/>
    <property type="match status" value="1"/>
</dbReference>
<keyword evidence="7" id="KW-1185">Reference proteome</keyword>
<dbReference type="EMBL" id="JAJJMA010140395">
    <property type="protein sequence ID" value="MCL7033957.1"/>
    <property type="molecule type" value="Genomic_DNA"/>
</dbReference>